<sequence length="398" mass="46673">MPIPMYSEMNDYDDHQYWDQDLYHEDEYYPPVTHSREGYYSPPHSYYDPRDNVRYPTRRTHESDLNTRREPAFLRYSRVTRSKEEYPRVQRTRAQDAYPQRKYESGSFQNYRDYYPSDYRDPMPRKYTHNEPYYESDGEENDVLDECHILAEENALRNEQASSLYRSPVSSLPFIHEGSQIAFQEPGTQESASKDVPQQQQQQQHEKEGKQDIQFSGHHDEQIPQKKSRWTFPTLFRRLVFTNPEKVPKSPVSIRTVISKRPTGQVIDYSEQQNIIEQLNQPLAELPCPEPQLTQLTHLKDIWVFRSLPTGENMPVWTGFDYANQSLLTEHSQDPQGVEITDSHISQGQLPVLVLPHRSLGYYAVNATGDTIATIEVTCLPNTRNVQFVYRQTTPLSN</sequence>
<accession>A0A162U0K8</accession>
<dbReference type="GeneID" id="29002539"/>
<evidence type="ECO:0000313" key="3">
    <source>
        <dbReference type="Proteomes" id="UP000077315"/>
    </source>
</evidence>
<keyword evidence="3" id="KW-1185">Reference proteome</keyword>
<evidence type="ECO:0000313" key="2">
    <source>
        <dbReference type="EMBL" id="OAD71363.1"/>
    </source>
</evidence>
<protein>
    <submittedName>
        <fullName evidence="2">Uncharacterized protein</fullName>
    </submittedName>
</protein>
<reference evidence="3" key="1">
    <citation type="submission" date="2015-06" db="EMBL/GenBank/DDBJ databases">
        <title>Expansion of signal transduction pathways in fungi by whole-genome duplication.</title>
        <authorList>
            <consortium name="DOE Joint Genome Institute"/>
            <person name="Corrochano L.M."/>
            <person name="Kuo A."/>
            <person name="Marcet-Houben M."/>
            <person name="Polaino S."/>
            <person name="Salamov A."/>
            <person name="Villalobos J.M."/>
            <person name="Alvarez M.I."/>
            <person name="Avalos J."/>
            <person name="Benito E.P."/>
            <person name="Benoit I."/>
            <person name="Burger G."/>
            <person name="Camino L.P."/>
            <person name="Canovas D."/>
            <person name="Cerda-Olmedo E."/>
            <person name="Cheng J.-F."/>
            <person name="Dominguez A."/>
            <person name="Elias M."/>
            <person name="Eslava A.P."/>
            <person name="Glaser F."/>
            <person name="Grimwood J."/>
            <person name="Gutierrez G."/>
            <person name="Heitman J."/>
            <person name="Henrissat B."/>
            <person name="Iturriaga E.A."/>
            <person name="Lang B.F."/>
            <person name="Lavin J.L."/>
            <person name="Lee S."/>
            <person name="Li W."/>
            <person name="Lindquist E."/>
            <person name="Lopez-Garcia S."/>
            <person name="Luque E.M."/>
            <person name="Marcos A.T."/>
            <person name="Martin J."/>
            <person name="McCluskey K."/>
            <person name="Medina H.R."/>
            <person name="Miralles-Duran A."/>
            <person name="Miyazaki A."/>
            <person name="Munoz-Torres E."/>
            <person name="Oguiza J.A."/>
            <person name="Ohm R."/>
            <person name="Olmedo M."/>
            <person name="Orejas M."/>
            <person name="Ortiz-Castellanos L."/>
            <person name="Pisabarro A.G."/>
            <person name="Rodriguez-Romero J."/>
            <person name="Ruiz-Herrera J."/>
            <person name="Ruiz-Vazquez R."/>
            <person name="Sanz C."/>
            <person name="Schackwitz W."/>
            <person name="Schmutz J."/>
            <person name="Shahriari M."/>
            <person name="Shelest E."/>
            <person name="Silva-Franco F."/>
            <person name="Soanes D."/>
            <person name="Syed K."/>
            <person name="Tagua V.G."/>
            <person name="Talbot N.J."/>
            <person name="Thon M."/>
            <person name="De vries R.P."/>
            <person name="Wiebenga A."/>
            <person name="Yadav J.S."/>
            <person name="Braun E.L."/>
            <person name="Baker S."/>
            <person name="Garre V."/>
            <person name="Horwitz B."/>
            <person name="Torres-Martinez S."/>
            <person name="Idnurm A."/>
            <person name="Herrera-Estrella A."/>
            <person name="Gabaldon T."/>
            <person name="Grigoriev I.V."/>
        </authorList>
    </citation>
    <scope>NUCLEOTIDE SEQUENCE [LARGE SCALE GENOMIC DNA]</scope>
    <source>
        <strain evidence="3">NRRL 1555(-)</strain>
    </source>
</reference>
<dbReference type="VEuPathDB" id="FungiDB:PHYBLDRAFT_66381"/>
<feature type="region of interest" description="Disordered" evidence="1">
    <location>
        <begin position="84"/>
        <end position="139"/>
    </location>
</feature>
<dbReference type="RefSeq" id="XP_018289403.1">
    <property type="nucleotide sequence ID" value="XM_018441633.1"/>
</dbReference>
<dbReference type="AlphaFoldDB" id="A0A162U0K8"/>
<feature type="region of interest" description="Disordered" evidence="1">
    <location>
        <begin position="186"/>
        <end position="227"/>
    </location>
</feature>
<proteinExistence type="predicted"/>
<dbReference type="EMBL" id="KV440986">
    <property type="protein sequence ID" value="OAD71363.1"/>
    <property type="molecule type" value="Genomic_DNA"/>
</dbReference>
<name>A0A162U0K8_PHYB8</name>
<feature type="compositionally biased region" description="Basic and acidic residues" evidence="1">
    <location>
        <begin position="204"/>
        <end position="224"/>
    </location>
</feature>
<evidence type="ECO:0000256" key="1">
    <source>
        <dbReference type="SAM" id="MobiDB-lite"/>
    </source>
</evidence>
<dbReference type="Proteomes" id="UP000077315">
    <property type="component" value="Unassembled WGS sequence"/>
</dbReference>
<organism evidence="2 3">
    <name type="scientific">Phycomyces blakesleeanus (strain ATCC 8743b / DSM 1359 / FGSC 10004 / NBRC 33097 / NRRL 1555)</name>
    <dbReference type="NCBI Taxonomy" id="763407"/>
    <lineage>
        <taxon>Eukaryota</taxon>
        <taxon>Fungi</taxon>
        <taxon>Fungi incertae sedis</taxon>
        <taxon>Mucoromycota</taxon>
        <taxon>Mucoromycotina</taxon>
        <taxon>Mucoromycetes</taxon>
        <taxon>Mucorales</taxon>
        <taxon>Phycomycetaceae</taxon>
        <taxon>Phycomyces</taxon>
    </lineage>
</organism>
<dbReference type="OrthoDB" id="2280317at2759"/>
<gene>
    <name evidence="2" type="ORF">PHYBLDRAFT_66381</name>
</gene>
<dbReference type="InParanoid" id="A0A162U0K8"/>